<comment type="function">
    <text evidence="7">Regulates arginine biosynthesis genes.</text>
</comment>
<accession>A0A1I5W343</accession>
<keyword evidence="12" id="KW-1185">Reference proteome</keyword>
<dbReference type="PRINTS" id="PR01467">
    <property type="entry name" value="ARGREPRESSOR"/>
</dbReference>
<dbReference type="AlphaFoldDB" id="A0A1I5W343"/>
<dbReference type="PANTHER" id="PTHR34471">
    <property type="entry name" value="ARGININE REPRESSOR"/>
    <property type="match status" value="1"/>
</dbReference>
<dbReference type="Pfam" id="PF02863">
    <property type="entry name" value="Arg_repressor_C"/>
    <property type="match status" value="1"/>
</dbReference>
<dbReference type="InterPro" id="IPR036390">
    <property type="entry name" value="WH_DNA-bd_sf"/>
</dbReference>
<comment type="pathway">
    <text evidence="7">Amino-acid biosynthesis; L-arginine biosynthesis [regulation].</text>
</comment>
<dbReference type="InterPro" id="IPR020900">
    <property type="entry name" value="Arg_repress_DNA-bd"/>
</dbReference>
<keyword evidence="5 7" id="KW-0238">DNA-binding</keyword>
<dbReference type="GO" id="GO:0051259">
    <property type="term" value="P:protein complex oligomerization"/>
    <property type="evidence" value="ECO:0007669"/>
    <property type="project" value="InterPro"/>
</dbReference>
<dbReference type="RefSeq" id="WP_092479797.1">
    <property type="nucleotide sequence ID" value="NZ_CP126128.1"/>
</dbReference>
<dbReference type="InterPro" id="IPR001669">
    <property type="entry name" value="Arg_repress"/>
</dbReference>
<evidence type="ECO:0000256" key="3">
    <source>
        <dbReference type="ARBA" id="ARBA00022490"/>
    </source>
</evidence>
<evidence type="ECO:0000256" key="8">
    <source>
        <dbReference type="NCBIfam" id="TIGR01529"/>
    </source>
</evidence>
<dbReference type="InterPro" id="IPR020899">
    <property type="entry name" value="Arg_repress_C"/>
</dbReference>
<dbReference type="Proteomes" id="UP000199136">
    <property type="component" value="Unassembled WGS sequence"/>
</dbReference>
<keyword evidence="4 7" id="KW-0805">Transcription regulation</keyword>
<dbReference type="GO" id="GO:1900079">
    <property type="term" value="P:regulation of arginine biosynthetic process"/>
    <property type="evidence" value="ECO:0007669"/>
    <property type="project" value="UniProtKB-UniRule"/>
</dbReference>
<proteinExistence type="inferred from homology"/>
<gene>
    <name evidence="7" type="primary">argR</name>
    <name evidence="11" type="ORF">SAMN04488506_0737</name>
</gene>
<evidence type="ECO:0000256" key="5">
    <source>
        <dbReference type="ARBA" id="ARBA00023125"/>
    </source>
</evidence>
<keyword evidence="7" id="KW-0028">Amino-acid biosynthesis</keyword>
<evidence type="ECO:0000259" key="9">
    <source>
        <dbReference type="Pfam" id="PF01316"/>
    </source>
</evidence>
<dbReference type="STRING" id="82801.SAMN04488506_0737"/>
<dbReference type="PANTHER" id="PTHR34471:SF1">
    <property type="entry name" value="ARGININE REPRESSOR"/>
    <property type="match status" value="1"/>
</dbReference>
<dbReference type="GO" id="GO:0005737">
    <property type="term" value="C:cytoplasm"/>
    <property type="evidence" value="ECO:0007669"/>
    <property type="project" value="UniProtKB-SubCell"/>
</dbReference>
<organism evidence="11 12">
    <name type="scientific">Desemzia incerta</name>
    <dbReference type="NCBI Taxonomy" id="82801"/>
    <lineage>
        <taxon>Bacteria</taxon>
        <taxon>Bacillati</taxon>
        <taxon>Bacillota</taxon>
        <taxon>Bacilli</taxon>
        <taxon>Lactobacillales</taxon>
        <taxon>Carnobacteriaceae</taxon>
        <taxon>Desemzia</taxon>
    </lineage>
</organism>
<feature type="domain" description="Arginine repressor DNA-binding" evidence="9">
    <location>
        <begin position="1"/>
        <end position="67"/>
    </location>
</feature>
<dbReference type="SUPFAM" id="SSF46785">
    <property type="entry name" value="Winged helix' DNA-binding domain"/>
    <property type="match status" value="1"/>
</dbReference>
<evidence type="ECO:0000313" key="11">
    <source>
        <dbReference type="EMBL" id="SFQ14111.1"/>
    </source>
</evidence>
<keyword evidence="3 7" id="KW-0963">Cytoplasm</keyword>
<dbReference type="EMBL" id="FOXW01000002">
    <property type="protein sequence ID" value="SFQ14111.1"/>
    <property type="molecule type" value="Genomic_DNA"/>
</dbReference>
<evidence type="ECO:0000313" key="12">
    <source>
        <dbReference type="Proteomes" id="UP000199136"/>
    </source>
</evidence>
<dbReference type="Gene3D" id="1.10.10.10">
    <property type="entry name" value="Winged helix-like DNA-binding domain superfamily/Winged helix DNA-binding domain"/>
    <property type="match status" value="1"/>
</dbReference>
<dbReference type="NCBIfam" id="TIGR01529">
    <property type="entry name" value="argR_whole"/>
    <property type="match status" value="1"/>
</dbReference>
<dbReference type="GO" id="GO:0006526">
    <property type="term" value="P:L-arginine biosynthetic process"/>
    <property type="evidence" value="ECO:0007669"/>
    <property type="project" value="UniProtKB-UniPathway"/>
</dbReference>
<evidence type="ECO:0000256" key="2">
    <source>
        <dbReference type="ARBA" id="ARBA00008316"/>
    </source>
</evidence>
<reference evidence="11 12" key="1">
    <citation type="submission" date="2016-10" db="EMBL/GenBank/DDBJ databases">
        <authorList>
            <person name="de Groot N.N."/>
        </authorList>
    </citation>
    <scope>NUCLEOTIDE SEQUENCE [LARGE SCALE GENOMIC DNA]</scope>
    <source>
        <strain evidence="11 12">DSM 20581</strain>
    </source>
</reference>
<dbReference type="HAMAP" id="MF_00173">
    <property type="entry name" value="Arg_repressor"/>
    <property type="match status" value="1"/>
</dbReference>
<dbReference type="SUPFAM" id="SSF55252">
    <property type="entry name" value="C-terminal domain of arginine repressor"/>
    <property type="match status" value="1"/>
</dbReference>
<keyword evidence="7" id="KW-0055">Arginine biosynthesis</keyword>
<dbReference type="InterPro" id="IPR036388">
    <property type="entry name" value="WH-like_DNA-bd_sf"/>
</dbReference>
<dbReference type="InterPro" id="IPR036251">
    <property type="entry name" value="Arg_repress_C_sf"/>
</dbReference>
<dbReference type="GO" id="GO:0003700">
    <property type="term" value="F:DNA-binding transcription factor activity"/>
    <property type="evidence" value="ECO:0007669"/>
    <property type="project" value="UniProtKB-UniRule"/>
</dbReference>
<evidence type="ECO:0000259" key="10">
    <source>
        <dbReference type="Pfam" id="PF02863"/>
    </source>
</evidence>
<keyword evidence="6 7" id="KW-0804">Transcription</keyword>
<dbReference type="GO" id="GO:0003677">
    <property type="term" value="F:DNA binding"/>
    <property type="evidence" value="ECO:0007669"/>
    <property type="project" value="UniProtKB-KW"/>
</dbReference>
<sequence>MKKKDRHRLLKEIIEEYVIEKQEDFVRILHEKGIEVTQATISRDIKELHLIKIPAPVGGYRYSMPPDMNYDTSKKLERLLHDAFISIDYQDYFIIIHTIPGNAFALGALVDASNFEGVFGTIAGDDTLLVICRSSADALNLKEQIIQLI</sequence>
<feature type="domain" description="Arginine repressor C-terminal" evidence="10">
    <location>
        <begin position="80"/>
        <end position="145"/>
    </location>
</feature>
<dbReference type="GO" id="GO:0034618">
    <property type="term" value="F:arginine binding"/>
    <property type="evidence" value="ECO:0007669"/>
    <property type="project" value="InterPro"/>
</dbReference>
<keyword evidence="7" id="KW-0678">Repressor</keyword>
<protein>
    <recommendedName>
        <fullName evidence="7 8">Arginine repressor</fullName>
    </recommendedName>
</protein>
<evidence type="ECO:0000256" key="1">
    <source>
        <dbReference type="ARBA" id="ARBA00004496"/>
    </source>
</evidence>
<evidence type="ECO:0000256" key="7">
    <source>
        <dbReference type="HAMAP-Rule" id="MF_00173"/>
    </source>
</evidence>
<dbReference type="Gene3D" id="3.30.1360.40">
    <property type="match status" value="1"/>
</dbReference>
<name>A0A1I5W343_9LACT</name>
<dbReference type="UniPathway" id="UPA00068"/>
<dbReference type="Pfam" id="PF01316">
    <property type="entry name" value="Arg_repressor"/>
    <property type="match status" value="1"/>
</dbReference>
<evidence type="ECO:0000256" key="4">
    <source>
        <dbReference type="ARBA" id="ARBA00023015"/>
    </source>
</evidence>
<evidence type="ECO:0000256" key="6">
    <source>
        <dbReference type="ARBA" id="ARBA00023163"/>
    </source>
</evidence>
<dbReference type="OrthoDB" id="9807089at2"/>
<comment type="subcellular location">
    <subcellularLocation>
        <location evidence="1 7">Cytoplasm</location>
    </subcellularLocation>
</comment>
<comment type="similarity">
    <text evidence="2 7">Belongs to the ArgR family.</text>
</comment>